<sequence length="235" mass="27625">MNDLIDEIDLLQNQIQQVELTILPGNQLIHVNHIPTELAFVGRGTDAVVVRHPNFPHYVFKIFPQPYLNKLENEYIAYQKLGDSRFFSRCYYKGENYLVLRYESGPTLYDCLLQGIIIPKKIIEDVEKARIYARNIGLYPQDIHLKNILLQNEQAKIIDVSEYIHPNGDQRWEHLYQGYHQFYPLIKGKKIPVWVMERVKKTYLNQADGNFSVIEFGKNLLRMLTINPSYPNDDK</sequence>
<evidence type="ECO:0000313" key="2">
    <source>
        <dbReference type="Proteomes" id="UP000251213"/>
    </source>
</evidence>
<dbReference type="SUPFAM" id="SSF56112">
    <property type="entry name" value="Protein kinase-like (PK-like)"/>
    <property type="match status" value="1"/>
</dbReference>
<keyword evidence="1" id="KW-0418">Kinase</keyword>
<proteinExistence type="predicted"/>
<accession>A0A364K4E9</accession>
<organism evidence="1 2">
    <name type="scientific">Thermoflavimicrobium daqui</name>
    <dbReference type="NCBI Taxonomy" id="2137476"/>
    <lineage>
        <taxon>Bacteria</taxon>
        <taxon>Bacillati</taxon>
        <taxon>Bacillota</taxon>
        <taxon>Bacilli</taxon>
        <taxon>Bacillales</taxon>
        <taxon>Thermoactinomycetaceae</taxon>
        <taxon>Thermoflavimicrobium</taxon>
    </lineage>
</organism>
<keyword evidence="1" id="KW-0808">Transferase</keyword>
<dbReference type="InterPro" id="IPR011009">
    <property type="entry name" value="Kinase-like_dom_sf"/>
</dbReference>
<reference evidence="1 2" key="1">
    <citation type="submission" date="2018-06" db="EMBL/GenBank/DDBJ databases">
        <title>Thermoflavimicrobium daqus sp. nov., a thermophilic microbe isolated from Moutai-flavour Daqu.</title>
        <authorList>
            <person name="Wang X."/>
            <person name="Zhou H."/>
        </authorList>
    </citation>
    <scope>NUCLEOTIDE SEQUENCE [LARGE SCALE GENOMIC DNA]</scope>
    <source>
        <strain evidence="1 2">FBKL4.011</strain>
    </source>
</reference>
<name>A0A364K4E9_9BACL</name>
<dbReference type="Proteomes" id="UP000251213">
    <property type="component" value="Unassembled WGS sequence"/>
</dbReference>
<dbReference type="EMBL" id="QJKK01000005">
    <property type="protein sequence ID" value="RAL24254.1"/>
    <property type="molecule type" value="Genomic_DNA"/>
</dbReference>
<dbReference type="GO" id="GO:0004674">
    <property type="term" value="F:protein serine/threonine kinase activity"/>
    <property type="evidence" value="ECO:0007669"/>
    <property type="project" value="UniProtKB-KW"/>
</dbReference>
<protein>
    <submittedName>
        <fullName evidence="1">Serine/threonine protein kinase</fullName>
    </submittedName>
</protein>
<keyword evidence="2" id="KW-1185">Reference proteome</keyword>
<evidence type="ECO:0000313" key="1">
    <source>
        <dbReference type="EMBL" id="RAL24254.1"/>
    </source>
</evidence>
<reference evidence="1 2" key="2">
    <citation type="submission" date="2018-06" db="EMBL/GenBank/DDBJ databases">
        <authorList>
            <person name="Zhirakovskaya E."/>
        </authorList>
    </citation>
    <scope>NUCLEOTIDE SEQUENCE [LARGE SCALE GENOMIC DNA]</scope>
    <source>
        <strain evidence="1 2">FBKL4.011</strain>
    </source>
</reference>
<comment type="caution">
    <text evidence="1">The sequence shown here is derived from an EMBL/GenBank/DDBJ whole genome shotgun (WGS) entry which is preliminary data.</text>
</comment>
<dbReference type="OrthoDB" id="529320at2"/>
<dbReference type="RefSeq" id="WP_113659245.1">
    <property type="nucleotide sequence ID" value="NZ_KZ845667.1"/>
</dbReference>
<keyword evidence="1" id="KW-0723">Serine/threonine-protein kinase</keyword>
<gene>
    <name evidence="1" type="ORF">DL897_11280</name>
</gene>
<dbReference type="AlphaFoldDB" id="A0A364K4E9"/>